<gene>
    <name evidence="2" type="ORF">S01H4_44236</name>
</gene>
<evidence type="ECO:0000313" key="2">
    <source>
        <dbReference type="EMBL" id="GAH04518.1"/>
    </source>
</evidence>
<dbReference type="InterPro" id="IPR029055">
    <property type="entry name" value="Ntn_hydrolases_N"/>
</dbReference>
<dbReference type="SUPFAM" id="SSF56235">
    <property type="entry name" value="N-terminal nucleophile aminohydrolases (Ntn hydrolases)"/>
    <property type="match status" value="1"/>
</dbReference>
<dbReference type="Pfam" id="PF01804">
    <property type="entry name" value="Penicil_amidase"/>
    <property type="match status" value="1"/>
</dbReference>
<dbReference type="GO" id="GO:0017000">
    <property type="term" value="P:antibiotic biosynthetic process"/>
    <property type="evidence" value="ECO:0007669"/>
    <property type="project" value="InterPro"/>
</dbReference>
<name>X1E798_9ZZZZ</name>
<dbReference type="EMBL" id="BART01024506">
    <property type="protein sequence ID" value="GAH04518.1"/>
    <property type="molecule type" value="Genomic_DNA"/>
</dbReference>
<organism evidence="2">
    <name type="scientific">marine sediment metagenome</name>
    <dbReference type="NCBI Taxonomy" id="412755"/>
    <lineage>
        <taxon>unclassified sequences</taxon>
        <taxon>metagenomes</taxon>
        <taxon>ecological metagenomes</taxon>
    </lineage>
</organism>
<dbReference type="Gene3D" id="1.10.439.10">
    <property type="entry name" value="Penicillin Amidohydrolase, domain 1"/>
    <property type="match status" value="1"/>
</dbReference>
<dbReference type="InterPro" id="IPR002692">
    <property type="entry name" value="S45"/>
</dbReference>
<dbReference type="PANTHER" id="PTHR34218">
    <property type="entry name" value="PEPTIDASE S45 PENICILLIN AMIDASE"/>
    <property type="match status" value="1"/>
</dbReference>
<proteinExistence type="inferred from homology"/>
<sequence>MKYIKLIISTLLVCGLFYFLNYQHGRLPPLGKLLNPSAGFWQNNTSGDKVPEELDIPGLKDEVQVLFDDRHVPHIFAKNSHDLYFAQGYITARDRLWQMEMQTHLAAGRLSEILGKSAIETDRYHRRLGLLYGAENTLKSMLADPESRAAGEAYAEGVNAFIHMLNYKSLPLEYKILDYQPEEWTTLKSTLILKLMSLTLSS</sequence>
<dbReference type="InterPro" id="IPR023343">
    <property type="entry name" value="Penicillin_amidase_dom1"/>
</dbReference>
<evidence type="ECO:0008006" key="3">
    <source>
        <dbReference type="Google" id="ProtNLM"/>
    </source>
</evidence>
<comment type="similarity">
    <text evidence="1">Belongs to the peptidase S45 family.</text>
</comment>
<dbReference type="PANTHER" id="PTHR34218:SF4">
    <property type="entry name" value="ACYL-HOMOSERINE LACTONE ACYLASE QUIP"/>
    <property type="match status" value="1"/>
</dbReference>
<evidence type="ECO:0000256" key="1">
    <source>
        <dbReference type="ARBA" id="ARBA00006586"/>
    </source>
</evidence>
<comment type="caution">
    <text evidence="2">The sequence shown here is derived from an EMBL/GenBank/DDBJ whole genome shotgun (WGS) entry which is preliminary data.</text>
</comment>
<accession>X1E798</accession>
<reference evidence="2" key="1">
    <citation type="journal article" date="2014" name="Front. Microbiol.">
        <title>High frequency of phylogenetically diverse reductive dehalogenase-homologous genes in deep subseafloor sedimentary metagenomes.</title>
        <authorList>
            <person name="Kawai M."/>
            <person name="Futagami T."/>
            <person name="Toyoda A."/>
            <person name="Takaki Y."/>
            <person name="Nishi S."/>
            <person name="Hori S."/>
            <person name="Arai W."/>
            <person name="Tsubouchi T."/>
            <person name="Morono Y."/>
            <person name="Uchiyama I."/>
            <person name="Ito T."/>
            <person name="Fujiyama A."/>
            <person name="Inagaki F."/>
            <person name="Takami H."/>
        </authorList>
    </citation>
    <scope>NUCLEOTIDE SEQUENCE</scope>
    <source>
        <strain evidence="2">Expedition CK06-06</strain>
    </source>
</reference>
<dbReference type="AlphaFoldDB" id="X1E798"/>
<dbReference type="GO" id="GO:0016811">
    <property type="term" value="F:hydrolase activity, acting on carbon-nitrogen (but not peptide) bonds, in linear amides"/>
    <property type="evidence" value="ECO:0007669"/>
    <property type="project" value="InterPro"/>
</dbReference>
<protein>
    <recommendedName>
        <fullName evidence="3">Penicillin amidase</fullName>
    </recommendedName>
</protein>
<feature type="non-terminal residue" evidence="2">
    <location>
        <position position="202"/>
    </location>
</feature>